<dbReference type="InterPro" id="IPR001412">
    <property type="entry name" value="aa-tRNA-synth_I_CS"/>
</dbReference>
<comment type="function">
    <text evidence="1 15">Is required not only for elongation of protein synthesis but also for the initiation of all mRNA translation through initiator tRNA(fMet) aminoacylation.</text>
</comment>
<dbReference type="InterPro" id="IPR002547">
    <property type="entry name" value="tRNA-bd_dom"/>
</dbReference>
<dbReference type="PANTHER" id="PTHR43326">
    <property type="entry name" value="METHIONYL-TRNA SYNTHETASE"/>
    <property type="match status" value="1"/>
</dbReference>
<evidence type="ECO:0000256" key="3">
    <source>
        <dbReference type="ARBA" id="ARBA00011738"/>
    </source>
</evidence>
<dbReference type="GO" id="GO:0006431">
    <property type="term" value="P:methionyl-tRNA aminoacylation"/>
    <property type="evidence" value="ECO:0007669"/>
    <property type="project" value="UniProtKB-UniRule"/>
</dbReference>
<dbReference type="SUPFAM" id="SSF52374">
    <property type="entry name" value="Nucleotidylyl transferase"/>
    <property type="match status" value="1"/>
</dbReference>
<evidence type="ECO:0000256" key="5">
    <source>
        <dbReference type="ARBA" id="ARBA00022555"/>
    </source>
</evidence>
<comment type="similarity">
    <text evidence="15">Belongs to the class-I aminoacyl-tRNA synthetase family. MetG type 2A subfamily.</text>
</comment>
<feature type="region of interest" description="Disordered" evidence="16">
    <location>
        <begin position="584"/>
        <end position="615"/>
    </location>
</feature>
<feature type="domain" description="TRNA-binding" evidence="17">
    <location>
        <begin position="624"/>
        <end position="724"/>
    </location>
</feature>
<dbReference type="GO" id="GO:0046872">
    <property type="term" value="F:metal ion binding"/>
    <property type="evidence" value="ECO:0007669"/>
    <property type="project" value="UniProtKB-KW"/>
</dbReference>
<name>A0A383RCH6_PAEAL</name>
<dbReference type="FunFam" id="1.10.730.10:FF:000026">
    <property type="entry name" value="Methionine--tRNA ligase"/>
    <property type="match status" value="1"/>
</dbReference>
<dbReference type="GO" id="GO:0005737">
    <property type="term" value="C:cytoplasm"/>
    <property type="evidence" value="ECO:0007669"/>
    <property type="project" value="UniProtKB-SubCell"/>
</dbReference>
<feature type="short sequence motif" description="'HIGH' region" evidence="15">
    <location>
        <begin position="69"/>
        <end position="79"/>
    </location>
</feature>
<dbReference type="CDD" id="cd07957">
    <property type="entry name" value="Anticodon_Ia_Met"/>
    <property type="match status" value="1"/>
</dbReference>
<evidence type="ECO:0000256" key="15">
    <source>
        <dbReference type="HAMAP-Rule" id="MF_01228"/>
    </source>
</evidence>
<evidence type="ECO:0000256" key="2">
    <source>
        <dbReference type="ARBA" id="ARBA00004496"/>
    </source>
</evidence>
<evidence type="ECO:0000256" key="4">
    <source>
        <dbReference type="ARBA" id="ARBA00022490"/>
    </source>
</evidence>
<comment type="catalytic activity">
    <reaction evidence="14 15">
        <text>tRNA(Met) + L-methionine + ATP = L-methionyl-tRNA(Met) + AMP + diphosphate</text>
        <dbReference type="Rhea" id="RHEA:13481"/>
        <dbReference type="Rhea" id="RHEA-COMP:9667"/>
        <dbReference type="Rhea" id="RHEA-COMP:9698"/>
        <dbReference type="ChEBI" id="CHEBI:30616"/>
        <dbReference type="ChEBI" id="CHEBI:33019"/>
        <dbReference type="ChEBI" id="CHEBI:57844"/>
        <dbReference type="ChEBI" id="CHEBI:78442"/>
        <dbReference type="ChEBI" id="CHEBI:78530"/>
        <dbReference type="ChEBI" id="CHEBI:456215"/>
        <dbReference type="EC" id="6.1.1.10"/>
    </reaction>
</comment>
<dbReference type="PROSITE" id="PS50886">
    <property type="entry name" value="TRBD"/>
    <property type="match status" value="1"/>
</dbReference>
<feature type="compositionally biased region" description="Low complexity" evidence="16">
    <location>
        <begin position="591"/>
        <end position="606"/>
    </location>
</feature>
<dbReference type="Gene3D" id="2.40.50.140">
    <property type="entry name" value="Nucleic acid-binding proteins"/>
    <property type="match status" value="1"/>
</dbReference>
<dbReference type="PROSITE" id="PS00178">
    <property type="entry name" value="AA_TRNA_LIGASE_I"/>
    <property type="match status" value="1"/>
</dbReference>
<dbReference type="InterPro" id="IPR014729">
    <property type="entry name" value="Rossmann-like_a/b/a_fold"/>
</dbReference>
<dbReference type="EMBL" id="LS992241">
    <property type="protein sequence ID" value="SYX84815.1"/>
    <property type="molecule type" value="Genomic_DNA"/>
</dbReference>
<dbReference type="Gene3D" id="3.40.50.620">
    <property type="entry name" value="HUPs"/>
    <property type="match status" value="1"/>
</dbReference>
<comment type="cofactor">
    <cofactor evidence="15">
        <name>Zn(2+)</name>
        <dbReference type="ChEBI" id="CHEBI:29105"/>
    </cofactor>
    <text evidence="15">Binds 1 zinc ion per subunit.</text>
</comment>
<evidence type="ECO:0000313" key="19">
    <source>
        <dbReference type="Proteomes" id="UP000304148"/>
    </source>
</evidence>
<evidence type="ECO:0000256" key="14">
    <source>
        <dbReference type="ARBA" id="ARBA00047364"/>
    </source>
</evidence>
<keyword evidence="7 15" id="KW-0479">Metal-binding</keyword>
<dbReference type="InterPro" id="IPR014758">
    <property type="entry name" value="Met-tRNA_synth"/>
</dbReference>
<evidence type="ECO:0000256" key="9">
    <source>
        <dbReference type="ARBA" id="ARBA00022833"/>
    </source>
</evidence>
<evidence type="ECO:0000256" key="7">
    <source>
        <dbReference type="ARBA" id="ARBA00022723"/>
    </source>
</evidence>
<feature type="short sequence motif" description="'KMSKS' region" evidence="15">
    <location>
        <begin position="354"/>
        <end position="358"/>
    </location>
</feature>
<dbReference type="Proteomes" id="UP000304148">
    <property type="component" value="Chromosome"/>
</dbReference>
<comment type="subcellular location">
    <subcellularLocation>
        <location evidence="2 15">Cytoplasm</location>
    </subcellularLocation>
</comment>
<dbReference type="InterPro" id="IPR041872">
    <property type="entry name" value="Anticodon_Met"/>
</dbReference>
<dbReference type="FunFam" id="2.170.220.10:FF:000002">
    <property type="entry name" value="Methionine--tRNA ligase"/>
    <property type="match status" value="1"/>
</dbReference>
<proteinExistence type="inferred from homology"/>
<keyword evidence="6 15" id="KW-0436">Ligase</keyword>
<evidence type="ECO:0000256" key="12">
    <source>
        <dbReference type="ARBA" id="ARBA00022917"/>
    </source>
</evidence>
<keyword evidence="13 15" id="KW-0030">Aminoacyl-tRNA synthetase</keyword>
<feature type="binding site" evidence="15">
    <location>
        <position position="204"/>
    </location>
    <ligand>
        <name>Zn(2+)</name>
        <dbReference type="ChEBI" id="CHEBI:29105"/>
    </ligand>
</feature>
<dbReference type="AlphaFoldDB" id="A0A383RCH6"/>
<dbReference type="Pfam" id="PF01406">
    <property type="entry name" value="tRNA-synt_1e"/>
    <property type="match status" value="1"/>
</dbReference>
<evidence type="ECO:0000256" key="10">
    <source>
        <dbReference type="ARBA" id="ARBA00022840"/>
    </source>
</evidence>
<dbReference type="InterPro" id="IPR033911">
    <property type="entry name" value="MetRS_core"/>
</dbReference>
<dbReference type="InterPro" id="IPR009080">
    <property type="entry name" value="tRNAsynth_Ia_anticodon-bd"/>
</dbReference>
<comment type="subunit">
    <text evidence="3 15">Homodimer.</text>
</comment>
<keyword evidence="4 15" id="KW-0963">Cytoplasm</keyword>
<dbReference type="HAMAP" id="MF_01228">
    <property type="entry name" value="Met_tRNA_synth_type2"/>
    <property type="match status" value="1"/>
</dbReference>
<feature type="binding site" evidence="15">
    <location>
        <position position="187"/>
    </location>
    <ligand>
        <name>Zn(2+)</name>
        <dbReference type="ChEBI" id="CHEBI:29105"/>
    </ligand>
</feature>
<accession>A0A383RCH6</accession>
<keyword evidence="8 15" id="KW-0547">Nucleotide-binding</keyword>
<dbReference type="Pfam" id="PF01588">
    <property type="entry name" value="tRNA_bind"/>
    <property type="match status" value="1"/>
</dbReference>
<dbReference type="FunFam" id="2.40.50.140:FF:000042">
    <property type="entry name" value="Methionine--tRNA ligase"/>
    <property type="match status" value="1"/>
</dbReference>
<feature type="binding site" evidence="15">
    <location>
        <position position="201"/>
    </location>
    <ligand>
        <name>Zn(2+)</name>
        <dbReference type="ChEBI" id="CHEBI:29105"/>
    </ligand>
</feature>
<keyword evidence="10 15" id="KW-0067">ATP-binding</keyword>
<dbReference type="Gene3D" id="2.170.220.10">
    <property type="match status" value="1"/>
</dbReference>
<keyword evidence="9 15" id="KW-0862">Zinc</keyword>
<dbReference type="InterPro" id="IPR015413">
    <property type="entry name" value="Methionyl/Leucyl_tRNA_Synth"/>
</dbReference>
<evidence type="ECO:0000313" key="18">
    <source>
        <dbReference type="EMBL" id="SYX84815.1"/>
    </source>
</evidence>
<dbReference type="PRINTS" id="PR01041">
    <property type="entry name" value="TRNASYNTHMET"/>
</dbReference>
<evidence type="ECO:0000256" key="11">
    <source>
        <dbReference type="ARBA" id="ARBA00022884"/>
    </source>
</evidence>
<keyword evidence="5 15" id="KW-0820">tRNA-binding</keyword>
<organism evidence="18 19">
    <name type="scientific">Paenibacillus alvei</name>
    <name type="common">Bacillus alvei</name>
    <dbReference type="NCBI Taxonomy" id="44250"/>
    <lineage>
        <taxon>Bacteria</taxon>
        <taxon>Bacillati</taxon>
        <taxon>Bacillota</taxon>
        <taxon>Bacilli</taxon>
        <taxon>Bacillales</taxon>
        <taxon>Paenibacillaceae</taxon>
        <taxon>Paenibacillus</taxon>
    </lineage>
</organism>
<dbReference type="NCBIfam" id="NF008900">
    <property type="entry name" value="PRK12267.1"/>
    <property type="match status" value="1"/>
</dbReference>
<dbReference type="GO" id="GO:0004825">
    <property type="term" value="F:methionine-tRNA ligase activity"/>
    <property type="evidence" value="ECO:0007669"/>
    <property type="project" value="UniProtKB-UniRule"/>
</dbReference>
<dbReference type="EC" id="6.1.1.10" evidence="15"/>
<gene>
    <name evidence="18" type="primary">metS</name>
    <name evidence="15" type="synonym">metG</name>
    <name evidence="18" type="ORF">PBLR_13237</name>
</gene>
<keyword evidence="11 15" id="KW-0694">RNA-binding</keyword>
<dbReference type="NCBIfam" id="TIGR00399">
    <property type="entry name" value="metG_C_term"/>
    <property type="match status" value="1"/>
</dbReference>
<dbReference type="CDD" id="cd00814">
    <property type="entry name" value="MetRS_core"/>
    <property type="match status" value="1"/>
</dbReference>
<feature type="binding site" evidence="15">
    <location>
        <position position="184"/>
    </location>
    <ligand>
        <name>Zn(2+)</name>
        <dbReference type="ChEBI" id="CHEBI:29105"/>
    </ligand>
</feature>
<dbReference type="SUPFAM" id="SSF50249">
    <property type="entry name" value="Nucleic acid-binding proteins"/>
    <property type="match status" value="1"/>
</dbReference>
<evidence type="ECO:0000256" key="8">
    <source>
        <dbReference type="ARBA" id="ARBA00022741"/>
    </source>
</evidence>
<dbReference type="InterPro" id="IPR004495">
    <property type="entry name" value="Met-tRNA-synth_bsu_C"/>
</dbReference>
<evidence type="ECO:0000256" key="6">
    <source>
        <dbReference type="ARBA" id="ARBA00022598"/>
    </source>
</evidence>
<evidence type="ECO:0000256" key="13">
    <source>
        <dbReference type="ARBA" id="ARBA00023146"/>
    </source>
</evidence>
<dbReference type="Gene3D" id="1.10.730.10">
    <property type="entry name" value="Isoleucyl-tRNA Synthetase, Domain 1"/>
    <property type="match status" value="1"/>
</dbReference>
<reference evidence="19" key="1">
    <citation type="submission" date="2018-08" db="EMBL/GenBank/DDBJ databases">
        <authorList>
            <person name="Chevrot R."/>
        </authorList>
    </citation>
    <scope>NUCLEOTIDE SEQUENCE [LARGE SCALE GENOMIC DNA]</scope>
</reference>
<dbReference type="Pfam" id="PF19303">
    <property type="entry name" value="Anticodon_3"/>
    <property type="match status" value="1"/>
</dbReference>
<evidence type="ECO:0000256" key="1">
    <source>
        <dbReference type="ARBA" id="ARBA00003314"/>
    </source>
</evidence>
<dbReference type="GO" id="GO:0000049">
    <property type="term" value="F:tRNA binding"/>
    <property type="evidence" value="ECO:0007669"/>
    <property type="project" value="UniProtKB-UniRule"/>
</dbReference>
<dbReference type="InterPro" id="IPR012340">
    <property type="entry name" value="NA-bd_OB-fold"/>
</dbReference>
<comment type="caution">
    <text evidence="15">Lacks conserved residue(s) required for the propagation of feature annotation.</text>
</comment>
<dbReference type="SUPFAM" id="SSF47323">
    <property type="entry name" value="Anticodon-binding domain of a subclass of class I aminoacyl-tRNA synthetases"/>
    <property type="match status" value="1"/>
</dbReference>
<evidence type="ECO:0000256" key="16">
    <source>
        <dbReference type="SAM" id="MobiDB-lite"/>
    </source>
</evidence>
<dbReference type="InterPro" id="IPR032678">
    <property type="entry name" value="tRNA-synt_1_cat_dom"/>
</dbReference>
<dbReference type="PANTHER" id="PTHR43326:SF1">
    <property type="entry name" value="METHIONINE--TRNA LIGASE, MITOCHONDRIAL"/>
    <property type="match status" value="1"/>
</dbReference>
<dbReference type="GO" id="GO:0005524">
    <property type="term" value="F:ATP binding"/>
    <property type="evidence" value="ECO:0007669"/>
    <property type="project" value="UniProtKB-UniRule"/>
</dbReference>
<sequence length="724" mass="81256">MVPREIQLSSQIGRGLFLFIEAFVEALIEALVKCKKDNIGFAHEEAYAEEDERTMSQQRNTFYITTPIYYPSDKLHIGHAYTTVAGDAMARYKRLRGFDVRYLTGTDEHGQKIERKAKDAGVTPQQFVDNIVSGIKELWSKLDISYDDFIRTTEERHKNVVQTIFDRLVQQGDIYKGTYEGWYCTPCESFFTERQLENGNCPDCGRSVELVKEESYFFRMSKYADRLLEFYEANPEFIQPESRKNEMINNFIKPGLEDLAVSRTSFDWGVKVKGDPKHVVYVWIDALSNYISALGYGSDNDELYKKYWPADVHLVGKEIIRFHTIYWPIMLMALDLPLPKKVFGHGWLLMKDGKMSKSKGNVVDPVMLIDRYGLDALRYYLLREVPFGSDGTFTPEGFVERINFDLANDLGNLLNRTVAMIEKYFDGEIPAYAGQVTAFDGEIAAFAAQTVDKVEAAMEDMEFSVALTAIWQFISRTNKYIDETQPWALAKDESKRAELASVMAHLAESLRISSILLQPFLTQAPAKVWAQLGIEAGAITSWESVRTFGAIPNGTKVVKGDPIFPRLEVAEEVQIIAEAMNGGKKAEPAAEEAPAQAKADNSAAAAETGSAKPEDAKEEIAIDDFAKVELRVAQVTHCEPVPKADKLLRLELDMGYEQRQVVSGIAQYYKPEELIGRKVICVANLKPVKLRGVLSQGMILAASKDGQLTVATVPDSMPNGAIVK</sequence>
<evidence type="ECO:0000259" key="17">
    <source>
        <dbReference type="PROSITE" id="PS50886"/>
    </source>
</evidence>
<keyword evidence="12 15" id="KW-0648">Protein biosynthesis</keyword>
<dbReference type="CDD" id="cd02800">
    <property type="entry name" value="tRNA_bind_EcMetRS_like"/>
    <property type="match status" value="1"/>
</dbReference>
<protein>
    <recommendedName>
        <fullName evidence="15">Methionine--tRNA ligase</fullName>
        <ecNumber evidence="15">6.1.1.10</ecNumber>
    </recommendedName>
    <alternativeName>
        <fullName evidence="15">Methionyl-tRNA synthetase</fullName>
        <shortName evidence="15">MetRS</shortName>
    </alternativeName>
</protein>
<dbReference type="Pfam" id="PF09334">
    <property type="entry name" value="tRNA-synt_1g"/>
    <property type="match status" value="1"/>
</dbReference>
<dbReference type="InterPro" id="IPR023457">
    <property type="entry name" value="Met-tRNA_synth_2"/>
</dbReference>
<dbReference type="NCBIfam" id="TIGR00398">
    <property type="entry name" value="metG"/>
    <property type="match status" value="1"/>
</dbReference>